<reference evidence="4" key="1">
    <citation type="journal article" date="2019" name="Int. J. Syst. Evol. Microbiol.">
        <title>The Global Catalogue of Microorganisms (GCM) 10K type strain sequencing project: providing services to taxonomists for standard genome sequencing and annotation.</title>
        <authorList>
            <consortium name="The Broad Institute Genomics Platform"/>
            <consortium name="The Broad Institute Genome Sequencing Center for Infectious Disease"/>
            <person name="Wu L."/>
            <person name="Ma J."/>
        </authorList>
    </citation>
    <scope>NUCLEOTIDE SEQUENCE [LARGE SCALE GENOMIC DNA]</scope>
    <source>
        <strain evidence="4">TISTR 1514</strain>
    </source>
</reference>
<evidence type="ECO:0000313" key="4">
    <source>
        <dbReference type="Proteomes" id="UP001597492"/>
    </source>
</evidence>
<dbReference type="RefSeq" id="WP_390294766.1">
    <property type="nucleotide sequence ID" value="NZ_JBHUNE010000002.1"/>
</dbReference>
<dbReference type="Proteomes" id="UP001597492">
    <property type="component" value="Unassembled WGS sequence"/>
</dbReference>
<dbReference type="InterPro" id="IPR001345">
    <property type="entry name" value="PG/BPGM_mutase_AS"/>
</dbReference>
<protein>
    <submittedName>
        <fullName evidence="3">Histidine phosphatase family protein</fullName>
        <ecNumber evidence="3">3.1.3.-</ecNumber>
    </submittedName>
</protein>
<evidence type="ECO:0000256" key="1">
    <source>
        <dbReference type="ARBA" id="ARBA00023152"/>
    </source>
</evidence>
<dbReference type="Pfam" id="PF00300">
    <property type="entry name" value="His_Phos_1"/>
    <property type="match status" value="1"/>
</dbReference>
<organism evidence="3 4">
    <name type="scientific">Gulosibacter faecalis</name>
    <dbReference type="NCBI Taxonomy" id="272240"/>
    <lineage>
        <taxon>Bacteria</taxon>
        <taxon>Bacillati</taxon>
        <taxon>Actinomycetota</taxon>
        <taxon>Actinomycetes</taxon>
        <taxon>Micrococcales</taxon>
        <taxon>Microbacteriaceae</taxon>
        <taxon>Gulosibacter</taxon>
    </lineage>
</organism>
<sequence length="193" mass="21087">MRIGLIRHGETDWNKEALFQGTSDIPLNDTGLDQARRNAVLLEGQPWGALYASPLRRTTRTAQEIGRVTGLGEPTPLPDIIERHFGELEGATVFLPDGSRRLADHPSVEPVETVLERTYRALDRVTSEAEADALIVTHGTVVRLLLNDLLRVAAPAISNLALTVIETDPTAKRGFRVVVANGYPVSPDLTHTV</sequence>
<keyword evidence="4" id="KW-1185">Reference proteome</keyword>
<dbReference type="CDD" id="cd07067">
    <property type="entry name" value="HP_PGM_like"/>
    <property type="match status" value="1"/>
</dbReference>
<dbReference type="PIRSF" id="PIRSF000709">
    <property type="entry name" value="6PFK_2-Ptase"/>
    <property type="match status" value="1"/>
</dbReference>
<comment type="caution">
    <text evidence="3">The sequence shown here is derived from an EMBL/GenBank/DDBJ whole genome shotgun (WGS) entry which is preliminary data.</text>
</comment>
<dbReference type="PANTHER" id="PTHR48100:SF1">
    <property type="entry name" value="HISTIDINE PHOSPHATASE FAMILY PROTEIN-RELATED"/>
    <property type="match status" value="1"/>
</dbReference>
<dbReference type="PROSITE" id="PS00175">
    <property type="entry name" value="PG_MUTASE"/>
    <property type="match status" value="1"/>
</dbReference>
<gene>
    <name evidence="3" type="ORF">ACFSW7_01980</name>
</gene>
<dbReference type="GO" id="GO:0016787">
    <property type="term" value="F:hydrolase activity"/>
    <property type="evidence" value="ECO:0007669"/>
    <property type="project" value="UniProtKB-KW"/>
</dbReference>
<dbReference type="InterPro" id="IPR050275">
    <property type="entry name" value="PGM_Phosphatase"/>
</dbReference>
<proteinExistence type="predicted"/>
<dbReference type="InterPro" id="IPR029033">
    <property type="entry name" value="His_PPase_superfam"/>
</dbReference>
<dbReference type="PANTHER" id="PTHR48100">
    <property type="entry name" value="BROAD-SPECIFICITY PHOSPHATASE YOR283W-RELATED"/>
    <property type="match status" value="1"/>
</dbReference>
<keyword evidence="3" id="KW-0378">Hydrolase</keyword>
<dbReference type="SUPFAM" id="SSF53254">
    <property type="entry name" value="Phosphoglycerate mutase-like"/>
    <property type="match status" value="1"/>
</dbReference>
<dbReference type="SMART" id="SM00855">
    <property type="entry name" value="PGAM"/>
    <property type="match status" value="1"/>
</dbReference>
<dbReference type="EMBL" id="JBHUNE010000002">
    <property type="protein sequence ID" value="MFD2757144.1"/>
    <property type="molecule type" value="Genomic_DNA"/>
</dbReference>
<keyword evidence="1" id="KW-0324">Glycolysis</keyword>
<keyword evidence="2" id="KW-0413">Isomerase</keyword>
<evidence type="ECO:0000313" key="3">
    <source>
        <dbReference type="EMBL" id="MFD2757144.1"/>
    </source>
</evidence>
<accession>A0ABW5UXJ5</accession>
<name>A0ABW5UXJ5_9MICO</name>
<evidence type="ECO:0000256" key="2">
    <source>
        <dbReference type="ARBA" id="ARBA00023235"/>
    </source>
</evidence>
<dbReference type="Gene3D" id="3.40.50.1240">
    <property type="entry name" value="Phosphoglycerate mutase-like"/>
    <property type="match status" value="1"/>
</dbReference>
<dbReference type="InterPro" id="IPR013078">
    <property type="entry name" value="His_Pase_superF_clade-1"/>
</dbReference>
<dbReference type="EC" id="3.1.3.-" evidence="3"/>